<organism evidence="1 2">
    <name type="scientific">Ambrosiozyma monospora</name>
    <name type="common">Yeast</name>
    <name type="synonym">Endomycopsis monosporus</name>
    <dbReference type="NCBI Taxonomy" id="43982"/>
    <lineage>
        <taxon>Eukaryota</taxon>
        <taxon>Fungi</taxon>
        <taxon>Dikarya</taxon>
        <taxon>Ascomycota</taxon>
        <taxon>Saccharomycotina</taxon>
        <taxon>Pichiomycetes</taxon>
        <taxon>Pichiales</taxon>
        <taxon>Pichiaceae</taxon>
        <taxon>Ambrosiozyma</taxon>
    </lineage>
</organism>
<reference evidence="1" key="1">
    <citation type="submission" date="2023-04" db="EMBL/GenBank/DDBJ databases">
        <title>Ambrosiozyma monospora NBRC 10751.</title>
        <authorList>
            <person name="Ichikawa N."/>
            <person name="Sato H."/>
            <person name="Tonouchi N."/>
        </authorList>
    </citation>
    <scope>NUCLEOTIDE SEQUENCE</scope>
    <source>
        <strain evidence="1">NBRC 10751</strain>
    </source>
</reference>
<name>A0ACB5TZC3_AMBMO</name>
<keyword evidence="2" id="KW-1185">Reference proteome</keyword>
<protein>
    <submittedName>
        <fullName evidence="1">Unnamed protein product</fullName>
    </submittedName>
</protein>
<dbReference type="Proteomes" id="UP001165064">
    <property type="component" value="Unassembled WGS sequence"/>
</dbReference>
<sequence length="210" mass="22199">MFSKLTKISSDSSASVSASTADSPASSSNAQVSANGDKTVNEVDNATSKSTDSPSVELNRSTTFSKLRNAFSKKHASKKRQSKKSSPSSHNHFTQRHPKSAAADSHTANFSATTTMSSASAQADPATSGSSSFERLLSLSTSRKQTISKLSRLQTLSPTSKHQAHPAQAGPLDTQQTLSEYLTSLEANSLPISQMAIQVVQRARARGVVD</sequence>
<dbReference type="EMBL" id="BSXS01010303">
    <property type="protein sequence ID" value="GME97923.1"/>
    <property type="molecule type" value="Genomic_DNA"/>
</dbReference>
<comment type="caution">
    <text evidence="1">The sequence shown here is derived from an EMBL/GenBank/DDBJ whole genome shotgun (WGS) entry which is preliminary data.</text>
</comment>
<evidence type="ECO:0000313" key="1">
    <source>
        <dbReference type="EMBL" id="GME97923.1"/>
    </source>
</evidence>
<evidence type="ECO:0000313" key="2">
    <source>
        <dbReference type="Proteomes" id="UP001165064"/>
    </source>
</evidence>
<accession>A0ACB5TZC3</accession>
<proteinExistence type="predicted"/>
<gene>
    <name evidence="1" type="ORF">Amon02_001036200</name>
</gene>